<feature type="domain" description="ATPase AAA-type core" evidence="1">
    <location>
        <begin position="4"/>
        <end position="52"/>
    </location>
</feature>
<accession>A0A167N3N3</accession>
<evidence type="ECO:0000313" key="2">
    <source>
        <dbReference type="EMBL" id="KZN67451.1"/>
    </source>
</evidence>
<dbReference type="AlphaFoldDB" id="A0A167N3N3"/>
<proteinExistence type="predicted"/>
<dbReference type="PANTHER" id="PTHR37816:SF2">
    <property type="entry name" value="DNA TOPOLOGY MODULATION PROTEIN FLAR-RELATED PROTEIN"/>
    <property type="match status" value="1"/>
</dbReference>
<protein>
    <recommendedName>
        <fullName evidence="1">ATPase AAA-type core domain-containing protein</fullName>
    </recommendedName>
</protein>
<dbReference type="Proteomes" id="UP000076661">
    <property type="component" value="Unassembled WGS sequence"/>
</dbReference>
<dbReference type="RefSeq" id="WP_063380806.1">
    <property type="nucleotide sequence ID" value="NZ_AUXX01000012.1"/>
</dbReference>
<organism evidence="2 3">
    <name type="scientific">Pseudoalteromonas luteoviolacea S4060-1</name>
    <dbReference type="NCBI Taxonomy" id="1365257"/>
    <lineage>
        <taxon>Bacteria</taxon>
        <taxon>Pseudomonadati</taxon>
        <taxon>Pseudomonadota</taxon>
        <taxon>Gammaproteobacteria</taxon>
        <taxon>Alteromonadales</taxon>
        <taxon>Pseudoalteromonadaceae</taxon>
        <taxon>Pseudoalteromonas</taxon>
    </lineage>
</organism>
<reference evidence="2 3" key="1">
    <citation type="submission" date="2013-07" db="EMBL/GenBank/DDBJ databases">
        <title>Comparative Genomic and Metabolomic Analysis of Twelve Strains of Pseudoalteromonas luteoviolacea.</title>
        <authorList>
            <person name="Vynne N.G."/>
            <person name="Mansson M."/>
            <person name="Gram L."/>
        </authorList>
    </citation>
    <scope>NUCLEOTIDE SEQUENCE [LARGE SCALE GENOMIC DNA]</scope>
    <source>
        <strain evidence="2 3">S4060-1</strain>
    </source>
</reference>
<dbReference type="InterPro" id="IPR052922">
    <property type="entry name" value="Cytidylate_Kinase-2"/>
</dbReference>
<dbReference type="Pfam" id="PF00004">
    <property type="entry name" value="AAA"/>
    <property type="match status" value="1"/>
</dbReference>
<dbReference type="SUPFAM" id="SSF52540">
    <property type="entry name" value="P-loop containing nucleoside triphosphate hydrolases"/>
    <property type="match status" value="1"/>
</dbReference>
<gene>
    <name evidence="2" type="ORF">N478_01505</name>
</gene>
<dbReference type="PATRIC" id="fig|1365257.3.peg.1887"/>
<evidence type="ECO:0000259" key="1">
    <source>
        <dbReference type="Pfam" id="PF00004"/>
    </source>
</evidence>
<dbReference type="GO" id="GO:0005524">
    <property type="term" value="F:ATP binding"/>
    <property type="evidence" value="ECO:0007669"/>
    <property type="project" value="InterPro"/>
</dbReference>
<dbReference type="InterPro" id="IPR027417">
    <property type="entry name" value="P-loop_NTPase"/>
</dbReference>
<dbReference type="PANTHER" id="PTHR37816">
    <property type="entry name" value="YALI0E33011P"/>
    <property type="match status" value="1"/>
</dbReference>
<name>A0A167N3N3_9GAMM</name>
<dbReference type="InterPro" id="IPR003959">
    <property type="entry name" value="ATPase_AAA_core"/>
</dbReference>
<dbReference type="Gene3D" id="3.40.50.300">
    <property type="entry name" value="P-loop containing nucleotide triphosphate hydrolases"/>
    <property type="match status" value="1"/>
</dbReference>
<sequence length="171" mass="19551">MKKVMVFGKPGSGKSTLSKRLANKLGLPLHQIDLMAYQPNGLAVGRSQFEQVHSRLLCSESWICDGLGPISAFNQRLELADTLIYIDLPYSISYWLVTKRLFKSIYKKPEGWPEGCSVLKGTIESYKFLRRSRAFWNDDFFNALQQKGQGKSIYRVKSLTELSELEHTLKQ</sequence>
<dbReference type="GO" id="GO:0016887">
    <property type="term" value="F:ATP hydrolysis activity"/>
    <property type="evidence" value="ECO:0007669"/>
    <property type="project" value="InterPro"/>
</dbReference>
<evidence type="ECO:0000313" key="3">
    <source>
        <dbReference type="Proteomes" id="UP000076661"/>
    </source>
</evidence>
<comment type="caution">
    <text evidence="2">The sequence shown here is derived from an EMBL/GenBank/DDBJ whole genome shotgun (WGS) entry which is preliminary data.</text>
</comment>
<dbReference type="EMBL" id="AUXX01000012">
    <property type="protein sequence ID" value="KZN67451.1"/>
    <property type="molecule type" value="Genomic_DNA"/>
</dbReference>